<organism evidence="2 3">
    <name type="scientific">Larinioides sclopetarius</name>
    <dbReference type="NCBI Taxonomy" id="280406"/>
    <lineage>
        <taxon>Eukaryota</taxon>
        <taxon>Metazoa</taxon>
        <taxon>Ecdysozoa</taxon>
        <taxon>Arthropoda</taxon>
        <taxon>Chelicerata</taxon>
        <taxon>Arachnida</taxon>
        <taxon>Araneae</taxon>
        <taxon>Araneomorphae</taxon>
        <taxon>Entelegynae</taxon>
        <taxon>Araneoidea</taxon>
        <taxon>Araneidae</taxon>
        <taxon>Larinioides</taxon>
    </lineage>
</organism>
<keyword evidence="3" id="KW-1185">Reference proteome</keyword>
<dbReference type="EMBL" id="CAXIEN010000441">
    <property type="protein sequence ID" value="CAL1297804.1"/>
    <property type="molecule type" value="Genomic_DNA"/>
</dbReference>
<dbReference type="InterPro" id="IPR007712">
    <property type="entry name" value="RelE/ParE_toxin"/>
</dbReference>
<evidence type="ECO:0000313" key="3">
    <source>
        <dbReference type="Proteomes" id="UP001497382"/>
    </source>
</evidence>
<dbReference type="SUPFAM" id="SSF143011">
    <property type="entry name" value="RelE-like"/>
    <property type="match status" value="1"/>
</dbReference>
<evidence type="ECO:0000313" key="2">
    <source>
        <dbReference type="EMBL" id="CAL1297804.1"/>
    </source>
</evidence>
<reference evidence="2 3" key="1">
    <citation type="submission" date="2024-04" db="EMBL/GenBank/DDBJ databases">
        <authorList>
            <person name="Rising A."/>
            <person name="Reimegard J."/>
            <person name="Sonavane S."/>
            <person name="Akerstrom W."/>
            <person name="Nylinder S."/>
            <person name="Hedman E."/>
            <person name="Kallberg Y."/>
        </authorList>
    </citation>
    <scope>NUCLEOTIDE SEQUENCE [LARGE SCALE GENOMIC DNA]</scope>
</reference>
<name>A0AAV2BPK9_9ARAC</name>
<evidence type="ECO:0000256" key="1">
    <source>
        <dbReference type="ARBA" id="ARBA00022649"/>
    </source>
</evidence>
<dbReference type="Proteomes" id="UP001497382">
    <property type="component" value="Unassembled WGS sequence"/>
</dbReference>
<dbReference type="Gene3D" id="3.30.2310.20">
    <property type="entry name" value="RelE-like"/>
    <property type="match status" value="1"/>
</dbReference>
<proteinExistence type="predicted"/>
<keyword evidence="1" id="KW-1277">Toxin-antitoxin system</keyword>
<comment type="caution">
    <text evidence="2">The sequence shown here is derived from an EMBL/GenBank/DDBJ whole genome shotgun (WGS) entry which is preliminary data.</text>
</comment>
<dbReference type="InterPro" id="IPR035093">
    <property type="entry name" value="RelE/ParE_toxin_dom_sf"/>
</dbReference>
<protein>
    <submittedName>
        <fullName evidence="2">Uncharacterized protein</fullName>
    </submittedName>
</protein>
<sequence>MILWTSVVVGKTFNLFRANPVSFNFADWLAATLIEFISICCIVYDSPSDGLLKVAAADLNRLGKIFSRRYGRCIREIHENPEQGEVLHGSLREYRKFRVNHDHRIRYWFDDDVVIVVACGPHKKVYG</sequence>
<gene>
    <name evidence="2" type="ORF">LARSCL_LOCUS20531</name>
</gene>
<dbReference type="AlphaFoldDB" id="A0AAV2BPK9"/>
<dbReference type="Pfam" id="PF05016">
    <property type="entry name" value="ParE_toxin"/>
    <property type="match status" value="1"/>
</dbReference>
<accession>A0AAV2BPK9</accession>